<gene>
    <name evidence="2" type="ORF">EJ06DRAFT_16238</name>
</gene>
<dbReference type="EMBL" id="ML996687">
    <property type="protein sequence ID" value="KAF2405178.1"/>
    <property type="molecule type" value="Genomic_DNA"/>
</dbReference>
<reference evidence="2" key="1">
    <citation type="journal article" date="2020" name="Stud. Mycol.">
        <title>101 Dothideomycetes genomes: a test case for predicting lifestyles and emergence of pathogens.</title>
        <authorList>
            <person name="Haridas S."/>
            <person name="Albert R."/>
            <person name="Binder M."/>
            <person name="Bloem J."/>
            <person name="Labutti K."/>
            <person name="Salamov A."/>
            <person name="Andreopoulos B."/>
            <person name="Baker S."/>
            <person name="Barry K."/>
            <person name="Bills G."/>
            <person name="Bluhm B."/>
            <person name="Cannon C."/>
            <person name="Castanera R."/>
            <person name="Culley D."/>
            <person name="Daum C."/>
            <person name="Ezra D."/>
            <person name="Gonzalez J."/>
            <person name="Henrissat B."/>
            <person name="Kuo A."/>
            <person name="Liang C."/>
            <person name="Lipzen A."/>
            <person name="Lutzoni F."/>
            <person name="Magnuson J."/>
            <person name="Mondo S."/>
            <person name="Nolan M."/>
            <person name="Ohm R."/>
            <person name="Pangilinan J."/>
            <person name="Park H.-J."/>
            <person name="Ramirez L."/>
            <person name="Alfaro M."/>
            <person name="Sun H."/>
            <person name="Tritt A."/>
            <person name="Yoshinaga Y."/>
            <person name="Zwiers L.-H."/>
            <person name="Turgeon B."/>
            <person name="Goodwin S."/>
            <person name="Spatafora J."/>
            <person name="Crous P."/>
            <person name="Grigoriev I."/>
        </authorList>
    </citation>
    <scope>NUCLEOTIDE SEQUENCE</scope>
    <source>
        <strain evidence="2">CBS 262.69</strain>
    </source>
</reference>
<evidence type="ECO:0000256" key="1">
    <source>
        <dbReference type="SAM" id="MobiDB-lite"/>
    </source>
</evidence>
<protein>
    <submittedName>
        <fullName evidence="2">Uncharacterized protein</fullName>
    </submittedName>
</protein>
<proteinExistence type="predicted"/>
<feature type="region of interest" description="Disordered" evidence="1">
    <location>
        <begin position="132"/>
        <end position="152"/>
    </location>
</feature>
<accession>A0A6G1IA51</accession>
<name>A0A6G1IA51_9PEZI</name>
<keyword evidence="3" id="KW-1185">Reference proteome</keyword>
<dbReference type="AlphaFoldDB" id="A0A6G1IA51"/>
<sequence length="152" mass="16890">MAHWRIGRLRRACLCGFAGSNVPPMPQYFRSPPMRPSPQYFAVRNFIIFLGLVNGALFSRSVGPGALSPPPFPPIMCWGLGPPMLPPFRPDRLDMTPRDPNSTTSLVLCFNLQFLPCRPTAHLRSDITSHLCNSGENGQVRNTHPVNYTGTK</sequence>
<dbReference type="Proteomes" id="UP000799640">
    <property type="component" value="Unassembled WGS sequence"/>
</dbReference>
<organism evidence="2 3">
    <name type="scientific">Trichodelitschia bisporula</name>
    <dbReference type="NCBI Taxonomy" id="703511"/>
    <lineage>
        <taxon>Eukaryota</taxon>
        <taxon>Fungi</taxon>
        <taxon>Dikarya</taxon>
        <taxon>Ascomycota</taxon>
        <taxon>Pezizomycotina</taxon>
        <taxon>Dothideomycetes</taxon>
        <taxon>Dothideomycetes incertae sedis</taxon>
        <taxon>Phaeotrichales</taxon>
        <taxon>Phaeotrichaceae</taxon>
        <taxon>Trichodelitschia</taxon>
    </lineage>
</organism>
<evidence type="ECO:0000313" key="3">
    <source>
        <dbReference type="Proteomes" id="UP000799640"/>
    </source>
</evidence>
<evidence type="ECO:0000313" key="2">
    <source>
        <dbReference type="EMBL" id="KAF2405178.1"/>
    </source>
</evidence>